<accession>A0A8S3H174</accession>
<evidence type="ECO:0000313" key="1">
    <source>
        <dbReference type="EMBL" id="CAF5174817.1"/>
    </source>
</evidence>
<protein>
    <submittedName>
        <fullName evidence="1">Uncharacterized protein</fullName>
    </submittedName>
</protein>
<sequence>MTSPNAWHALESDPDLWRIYIEQLGVDVS</sequence>
<dbReference type="AlphaFoldDB" id="A0A8S3H174"/>
<reference evidence="1" key="1">
    <citation type="submission" date="2021-02" db="EMBL/GenBank/DDBJ databases">
        <authorList>
            <person name="Nowell W R."/>
        </authorList>
    </citation>
    <scope>NUCLEOTIDE SEQUENCE</scope>
</reference>
<feature type="non-terminal residue" evidence="1">
    <location>
        <position position="29"/>
    </location>
</feature>
<evidence type="ECO:0000313" key="2">
    <source>
        <dbReference type="Proteomes" id="UP000676336"/>
    </source>
</evidence>
<name>A0A8S3H174_9BILA</name>
<dbReference type="Proteomes" id="UP000676336">
    <property type="component" value="Unassembled WGS sequence"/>
</dbReference>
<organism evidence="1 2">
    <name type="scientific">Rotaria magnacalcarata</name>
    <dbReference type="NCBI Taxonomy" id="392030"/>
    <lineage>
        <taxon>Eukaryota</taxon>
        <taxon>Metazoa</taxon>
        <taxon>Spiralia</taxon>
        <taxon>Gnathifera</taxon>
        <taxon>Rotifera</taxon>
        <taxon>Eurotatoria</taxon>
        <taxon>Bdelloidea</taxon>
        <taxon>Philodinida</taxon>
        <taxon>Philodinidae</taxon>
        <taxon>Rotaria</taxon>
    </lineage>
</organism>
<dbReference type="EMBL" id="CAJOBI010314682">
    <property type="protein sequence ID" value="CAF5174817.1"/>
    <property type="molecule type" value="Genomic_DNA"/>
</dbReference>
<comment type="caution">
    <text evidence="1">The sequence shown here is derived from an EMBL/GenBank/DDBJ whole genome shotgun (WGS) entry which is preliminary data.</text>
</comment>
<proteinExistence type="predicted"/>
<gene>
    <name evidence="1" type="ORF">SMN809_LOCUS67104</name>
</gene>